<feature type="domain" description="Rad50/SbcC-type AAA" evidence="5">
    <location>
        <begin position="7"/>
        <end position="246"/>
    </location>
</feature>
<feature type="coiled-coil region" evidence="4">
    <location>
        <begin position="167"/>
        <end position="248"/>
    </location>
</feature>
<comment type="caution">
    <text evidence="6">The sequence shown here is derived from an EMBL/GenBank/DDBJ whole genome shotgun (WGS) entry which is preliminary data.</text>
</comment>
<dbReference type="PANTHER" id="PTHR32114">
    <property type="entry name" value="ABC TRANSPORTER ABCH.3"/>
    <property type="match status" value="1"/>
</dbReference>
<evidence type="ECO:0000256" key="1">
    <source>
        <dbReference type="ARBA" id="ARBA00006930"/>
    </source>
</evidence>
<dbReference type="GO" id="GO:0016887">
    <property type="term" value="F:ATP hydrolysis activity"/>
    <property type="evidence" value="ECO:0007669"/>
    <property type="project" value="InterPro"/>
</dbReference>
<evidence type="ECO:0000256" key="3">
    <source>
        <dbReference type="ARBA" id="ARBA00013368"/>
    </source>
</evidence>
<name>A0A133PLW4_9FIRM</name>
<dbReference type="InterPro" id="IPR038729">
    <property type="entry name" value="Rad50/SbcC_AAA"/>
</dbReference>
<dbReference type="Pfam" id="PF13476">
    <property type="entry name" value="AAA_23"/>
    <property type="match status" value="1"/>
</dbReference>
<gene>
    <name evidence="6" type="ORF">HMPREF3229_01161</name>
</gene>
<organism evidence="6">
    <name type="scientific">Peptoniphilus harei</name>
    <dbReference type="NCBI Taxonomy" id="54005"/>
    <lineage>
        <taxon>Bacteria</taxon>
        <taxon>Bacillati</taxon>
        <taxon>Bacillota</taxon>
        <taxon>Tissierellia</taxon>
        <taxon>Tissierellales</taxon>
        <taxon>Peptoniphilaceae</taxon>
        <taxon>Peptoniphilus</taxon>
    </lineage>
</organism>
<accession>A0A133PLW4</accession>
<evidence type="ECO:0000256" key="2">
    <source>
        <dbReference type="ARBA" id="ARBA00011322"/>
    </source>
</evidence>
<reference evidence="6 7" key="1">
    <citation type="submission" date="2016-01" db="EMBL/GenBank/DDBJ databases">
        <authorList>
            <person name="Oliw E.H."/>
        </authorList>
    </citation>
    <scope>NUCLEOTIDE SEQUENCE [LARGE SCALE GENOMIC DNA]</scope>
    <source>
        <strain evidence="6 7">CMW7756A</strain>
    </source>
</reference>
<dbReference type="RefSeq" id="WP_060800245.1">
    <property type="nucleotide sequence ID" value="NZ_KQ957101.1"/>
</dbReference>
<dbReference type="GO" id="GO:0006302">
    <property type="term" value="P:double-strand break repair"/>
    <property type="evidence" value="ECO:0007669"/>
    <property type="project" value="InterPro"/>
</dbReference>
<dbReference type="EMBL" id="LRQE01000034">
    <property type="protein sequence ID" value="KXA29537.1"/>
    <property type="molecule type" value="Genomic_DNA"/>
</dbReference>
<dbReference type="AlphaFoldDB" id="A0A133PLW4"/>
<protein>
    <recommendedName>
        <fullName evidence="3">Nuclease SbcCD subunit C</fullName>
    </recommendedName>
</protein>
<comment type="subunit">
    <text evidence="2">Heterodimer of SbcC and SbcD.</text>
</comment>
<dbReference type="PATRIC" id="fig|54005.3.peg.1144"/>
<dbReference type="Proteomes" id="UP000070174">
    <property type="component" value="Unassembled WGS sequence"/>
</dbReference>
<evidence type="ECO:0000256" key="4">
    <source>
        <dbReference type="SAM" id="Coils"/>
    </source>
</evidence>
<proteinExistence type="inferred from homology"/>
<sequence length="483" mass="55960">MIYIKNVELTNFQSHNHTEIEFDRGLNVILGNSDAGKTAILRAIKWAVFNEPKGDYFIRQGERDVSVKVTFSNGVVVERSRTPSKNSYYLIDAEGQEMRFEGFGLDVPKEITDAIQMYKVSLDNSNNKVILNIAEQLDGPFLLNDQASMRASAIGRLIGVNYVDDALRTVVRDNKRINQEIDNLRSSKDDIKEQLKEFDYIKDYKEKFQKLSQVRDKIMELDQRLNLVSRLKEQYDQYNFELEKINSLLENFKNLNKIGSIIPVIESNLIKRNTYESYIARLNRTKAEVFSISNTLGNLKNIDSIFEKAKDIEIKEKTLDLYSKLLKEYKANSNLINDTKKDLDSIKNISKISDINNSLEEKINLYTKIFSKKENLLAINEKLNYGNNYIKNFSNNDAIENISEKLENKIRSLFVLSDLQRKLAELNNDYKIGANDLDEIKSNLNSYTESYEKTILEIGVCPFCYSEINNDSIEHIKYHLRND</sequence>
<dbReference type="SUPFAM" id="SSF52540">
    <property type="entry name" value="P-loop containing nucleoside triphosphate hydrolases"/>
    <property type="match status" value="1"/>
</dbReference>
<keyword evidence="4" id="KW-0175">Coiled coil</keyword>
<evidence type="ECO:0000259" key="5">
    <source>
        <dbReference type="Pfam" id="PF13476"/>
    </source>
</evidence>
<dbReference type="InterPro" id="IPR027417">
    <property type="entry name" value="P-loop_NTPase"/>
</dbReference>
<feature type="coiled-coil region" evidence="4">
    <location>
        <begin position="416"/>
        <end position="443"/>
    </location>
</feature>
<evidence type="ECO:0000313" key="6">
    <source>
        <dbReference type="EMBL" id="KXA29537.1"/>
    </source>
</evidence>
<dbReference type="Gene3D" id="3.40.50.300">
    <property type="entry name" value="P-loop containing nucleotide triphosphate hydrolases"/>
    <property type="match status" value="1"/>
</dbReference>
<comment type="similarity">
    <text evidence="1">Belongs to the SMC family. SbcC subfamily.</text>
</comment>
<dbReference type="PANTHER" id="PTHR32114:SF2">
    <property type="entry name" value="ABC TRANSPORTER ABCH.3"/>
    <property type="match status" value="1"/>
</dbReference>
<evidence type="ECO:0000313" key="7">
    <source>
        <dbReference type="Proteomes" id="UP000070174"/>
    </source>
</evidence>